<name>A0A4P6U1K6_STRSO</name>
<dbReference type="KEGG" id="sseo:D0Z67_22935"/>
<accession>A0A4P6U1K6</accession>
<dbReference type="Proteomes" id="UP000292547">
    <property type="component" value="Chromosome"/>
</dbReference>
<reference evidence="2 3" key="1">
    <citation type="submission" date="2018-08" db="EMBL/GenBank/DDBJ databases">
        <title>The complete genome sequence of Streptomyces seoulensis, a pioneer strain for nickel superoxide dismutase discovery.</title>
        <authorList>
            <person name="Shin J."/>
            <person name="Lee J.-S."/>
            <person name="Lee E.-J."/>
            <person name="Youn H.-D."/>
        </authorList>
    </citation>
    <scope>NUCLEOTIDE SEQUENCE [LARGE SCALE GENOMIC DNA]</scope>
    <source>
        <strain evidence="2 3">KCTC 9819</strain>
    </source>
</reference>
<feature type="region of interest" description="Disordered" evidence="1">
    <location>
        <begin position="1"/>
        <end position="64"/>
    </location>
</feature>
<gene>
    <name evidence="2" type="ORF">D0Z67_22935</name>
</gene>
<keyword evidence="3" id="KW-1185">Reference proteome</keyword>
<evidence type="ECO:0000313" key="2">
    <source>
        <dbReference type="EMBL" id="QBJ92854.1"/>
    </source>
</evidence>
<evidence type="ECO:0000256" key="1">
    <source>
        <dbReference type="SAM" id="MobiDB-lite"/>
    </source>
</evidence>
<feature type="compositionally biased region" description="Low complexity" evidence="1">
    <location>
        <begin position="1"/>
        <end position="16"/>
    </location>
</feature>
<sequence length="87" mass="8725">MARSGRLLPGRAHAGAGRPGPGGRGAGRRRRGADGGPSGGRPGRARPHRLATAVSTRVPAQPPVAGDFLADSGISESLRIAFHSSPA</sequence>
<dbReference type="EMBL" id="CP032229">
    <property type="protein sequence ID" value="QBJ92854.1"/>
    <property type="molecule type" value="Genomic_DNA"/>
</dbReference>
<evidence type="ECO:0000313" key="3">
    <source>
        <dbReference type="Proteomes" id="UP000292547"/>
    </source>
</evidence>
<protein>
    <submittedName>
        <fullName evidence="2">Uncharacterized protein</fullName>
    </submittedName>
</protein>
<organism evidence="2 3">
    <name type="scientific">Streptomyces seoulensis</name>
    <dbReference type="NCBI Taxonomy" id="73044"/>
    <lineage>
        <taxon>Bacteria</taxon>
        <taxon>Bacillati</taxon>
        <taxon>Actinomycetota</taxon>
        <taxon>Actinomycetes</taxon>
        <taxon>Kitasatosporales</taxon>
        <taxon>Streptomycetaceae</taxon>
        <taxon>Streptomyces</taxon>
    </lineage>
</organism>
<proteinExistence type="predicted"/>
<dbReference type="AlphaFoldDB" id="A0A4P6U1K6"/>